<comment type="caution">
    <text evidence="1">The sequence shown here is derived from an EMBL/GenBank/DDBJ whole genome shotgun (WGS) entry which is preliminary data.</text>
</comment>
<evidence type="ECO:0000313" key="2">
    <source>
        <dbReference type="Proteomes" id="UP001451303"/>
    </source>
</evidence>
<keyword evidence="2" id="KW-1185">Reference proteome</keyword>
<sequence length="250" mass="28045">MWTRQTEIQPDSPDSIVATAATRKGGTGDRCEMWTQKRRGGNKSWDDSRGPLMKLSVNVSRVRYVRYGNVEAANRMGLGSRLLEICRMQCKNGVGLSNEKPLGSKYHGLITKFWTLVIASLSLLSSTMIAAENSATNWMRPAGIAFAAVGNLDDDTREKRTGVKSENEEDIWSAWGECGFVFYDLGQTRWSQVETLPEHEKESIPVPFPCCLASRWCTSTSVEIRQSADRSFHVQDITSDNHKQEAWTDT</sequence>
<dbReference type="EMBL" id="JAVLET010000009">
    <property type="protein sequence ID" value="KAL0467669.1"/>
    <property type="molecule type" value="Genomic_DNA"/>
</dbReference>
<dbReference type="Proteomes" id="UP001451303">
    <property type="component" value="Unassembled WGS sequence"/>
</dbReference>
<reference evidence="1 2" key="1">
    <citation type="submission" date="2023-09" db="EMBL/GenBank/DDBJ databases">
        <title>Multi-omics analysis of a traditional fermented food reveals byproduct-associated fungal strains for waste-to-food upcycling.</title>
        <authorList>
            <consortium name="Lawrence Berkeley National Laboratory"/>
            <person name="Rekdal V.M."/>
            <person name="Villalobos-Escobedo J.M."/>
            <person name="Rodriguez-Valeron N."/>
            <person name="Garcia M.O."/>
            <person name="Vasquez D.P."/>
            <person name="Damayanti I."/>
            <person name="Sorensen P.M."/>
            <person name="Baidoo E.E."/>
            <person name="De Carvalho A.C."/>
            <person name="Riley R."/>
            <person name="Lipzen A."/>
            <person name="He G."/>
            <person name="Yan M."/>
            <person name="Haridas S."/>
            <person name="Daum C."/>
            <person name="Yoshinaga Y."/>
            <person name="Ng V."/>
            <person name="Grigoriev I.V."/>
            <person name="Munk R."/>
            <person name="Nuraida L."/>
            <person name="Wijaya C.H."/>
            <person name="Morales P.-C."/>
            <person name="Keasling J.D."/>
        </authorList>
    </citation>
    <scope>NUCLEOTIDE SEQUENCE [LARGE SCALE GENOMIC DNA]</scope>
    <source>
        <strain evidence="1 2">FGSC 2613</strain>
    </source>
</reference>
<accession>A0ABR3D4S7</accession>
<gene>
    <name evidence="1" type="ORF">QR685DRAFT_546987</name>
</gene>
<evidence type="ECO:0000313" key="1">
    <source>
        <dbReference type="EMBL" id="KAL0467669.1"/>
    </source>
</evidence>
<organism evidence="1 2">
    <name type="scientific">Neurospora intermedia</name>
    <dbReference type="NCBI Taxonomy" id="5142"/>
    <lineage>
        <taxon>Eukaryota</taxon>
        <taxon>Fungi</taxon>
        <taxon>Dikarya</taxon>
        <taxon>Ascomycota</taxon>
        <taxon>Pezizomycotina</taxon>
        <taxon>Sordariomycetes</taxon>
        <taxon>Sordariomycetidae</taxon>
        <taxon>Sordariales</taxon>
        <taxon>Sordariaceae</taxon>
        <taxon>Neurospora</taxon>
    </lineage>
</organism>
<protein>
    <submittedName>
        <fullName evidence="1">Uncharacterized protein</fullName>
    </submittedName>
</protein>
<name>A0ABR3D4S7_NEUIN</name>
<proteinExistence type="predicted"/>